<keyword evidence="4" id="KW-1185">Reference proteome</keyword>
<dbReference type="AlphaFoldDB" id="A0A136IT06"/>
<reference evidence="4" key="1">
    <citation type="submission" date="2016-02" db="EMBL/GenBank/DDBJ databases">
        <title>Draft genome sequence of Microdochium bolleyi, a fungal endophyte of beachgrass.</title>
        <authorList>
            <consortium name="DOE Joint Genome Institute"/>
            <person name="David A.S."/>
            <person name="May G."/>
            <person name="Haridas S."/>
            <person name="Lim J."/>
            <person name="Wang M."/>
            <person name="Labutti K."/>
            <person name="Lipzen A."/>
            <person name="Barry K."/>
            <person name="Grigoriev I.V."/>
        </authorList>
    </citation>
    <scope>NUCLEOTIDE SEQUENCE [LARGE SCALE GENOMIC DNA]</scope>
    <source>
        <strain evidence="4">J235TASD1</strain>
    </source>
</reference>
<dbReference type="STRING" id="196109.A0A136IT06"/>
<protein>
    <submittedName>
        <fullName evidence="3">Uncharacterized protein</fullName>
    </submittedName>
</protein>
<keyword evidence="2" id="KW-1133">Transmembrane helix</keyword>
<evidence type="ECO:0000256" key="1">
    <source>
        <dbReference type="SAM" id="MobiDB-lite"/>
    </source>
</evidence>
<feature type="compositionally biased region" description="Polar residues" evidence="1">
    <location>
        <begin position="104"/>
        <end position="116"/>
    </location>
</feature>
<organism evidence="3 4">
    <name type="scientific">Microdochium bolleyi</name>
    <dbReference type="NCBI Taxonomy" id="196109"/>
    <lineage>
        <taxon>Eukaryota</taxon>
        <taxon>Fungi</taxon>
        <taxon>Dikarya</taxon>
        <taxon>Ascomycota</taxon>
        <taxon>Pezizomycotina</taxon>
        <taxon>Sordariomycetes</taxon>
        <taxon>Xylariomycetidae</taxon>
        <taxon>Xylariales</taxon>
        <taxon>Microdochiaceae</taxon>
        <taxon>Microdochium</taxon>
    </lineage>
</organism>
<keyword evidence="2" id="KW-0472">Membrane</keyword>
<keyword evidence="2" id="KW-0812">Transmembrane</keyword>
<feature type="compositionally biased region" description="Low complexity" evidence="1">
    <location>
        <begin position="58"/>
        <end position="75"/>
    </location>
</feature>
<feature type="region of interest" description="Disordered" evidence="1">
    <location>
        <begin position="1"/>
        <end position="133"/>
    </location>
</feature>
<gene>
    <name evidence="3" type="ORF">Micbo1qcDRAFT_20478</name>
</gene>
<evidence type="ECO:0000313" key="4">
    <source>
        <dbReference type="Proteomes" id="UP000070501"/>
    </source>
</evidence>
<dbReference type="InParanoid" id="A0A136IT06"/>
<accession>A0A136IT06</accession>
<proteinExistence type="predicted"/>
<dbReference type="Proteomes" id="UP000070501">
    <property type="component" value="Unassembled WGS sequence"/>
</dbReference>
<feature type="compositionally biased region" description="Basic and acidic residues" evidence="1">
    <location>
        <begin position="117"/>
        <end position="133"/>
    </location>
</feature>
<evidence type="ECO:0000313" key="3">
    <source>
        <dbReference type="EMBL" id="KXJ88005.1"/>
    </source>
</evidence>
<dbReference type="EMBL" id="KQ964260">
    <property type="protein sequence ID" value="KXJ88005.1"/>
    <property type="molecule type" value="Genomic_DNA"/>
</dbReference>
<evidence type="ECO:0000256" key="2">
    <source>
        <dbReference type="SAM" id="Phobius"/>
    </source>
</evidence>
<sequence>MGLTPVDAVSWAAAPDTHANNLASPVATESSNTSETERGIDHQSASWPCLPVQHSPPSSARAARRSSAGTSSRTTKANATGSRCHVASTETSAARADAASTTSQTWSNTMRASTRGSQDESGRSGHLRPETSKFDLLESRINERIPERAGCSVGGRFDDRIGSINMMICRPSSGSVSEPSSNWRRHKDHYSRCWSGRTHCRFCCYYRCGGSPLNLFFCLGFFWLFWPRRKPP</sequence>
<feature type="compositionally biased region" description="Low complexity" evidence="1">
    <location>
        <begin position="87"/>
        <end position="103"/>
    </location>
</feature>
<feature type="transmembrane region" description="Helical" evidence="2">
    <location>
        <begin position="209"/>
        <end position="226"/>
    </location>
</feature>
<feature type="compositionally biased region" description="Polar residues" evidence="1">
    <location>
        <begin position="18"/>
        <end position="34"/>
    </location>
</feature>
<name>A0A136IT06_9PEZI</name>